<evidence type="ECO:0000313" key="1">
    <source>
        <dbReference type="EMBL" id="KAA0189285.1"/>
    </source>
</evidence>
<name>A0A6A0GW60_HYAAZ</name>
<dbReference type="PANTHER" id="PTHR47331">
    <property type="entry name" value="PHD-TYPE DOMAIN-CONTAINING PROTEIN"/>
    <property type="match status" value="1"/>
</dbReference>
<proteinExistence type="predicted"/>
<reference evidence="1" key="3">
    <citation type="submission" date="2019-06" db="EMBL/GenBank/DDBJ databases">
        <authorList>
            <person name="Poynton C."/>
            <person name="Hasenbein S."/>
            <person name="Benoit J.B."/>
            <person name="Sepulveda M.S."/>
            <person name="Poelchau M.F."/>
            <person name="Murali S.C."/>
            <person name="Chen S."/>
            <person name="Glastad K.M."/>
            <person name="Werren J.H."/>
            <person name="Vineis J.H."/>
            <person name="Bowen J.L."/>
            <person name="Friedrich M."/>
            <person name="Jones J."/>
            <person name="Robertson H.M."/>
            <person name="Feyereisen R."/>
            <person name="Mechler-Hickson A."/>
            <person name="Mathers N."/>
            <person name="Lee C.E."/>
            <person name="Colbourne J.K."/>
            <person name="Biales A."/>
            <person name="Johnston J.S."/>
            <person name="Wellborn G.A."/>
            <person name="Rosendale A.J."/>
            <person name="Cridge A.G."/>
            <person name="Munoz-Torres M.C."/>
            <person name="Bain P.A."/>
            <person name="Manny A.R."/>
            <person name="Major K.M."/>
            <person name="Lambert F.N."/>
            <person name="Vulpe C.D."/>
            <person name="Tuck P."/>
            <person name="Blalock B.J."/>
            <person name="Lin Y.-Y."/>
            <person name="Smith M.E."/>
            <person name="Ochoa-Acuna H."/>
            <person name="Chen M.-J.M."/>
            <person name="Childers C.P."/>
            <person name="Qu J."/>
            <person name="Dugan S."/>
            <person name="Lee S.L."/>
            <person name="Chao H."/>
            <person name="Dinh H."/>
            <person name="Han Y."/>
            <person name="Doddapaneni H."/>
            <person name="Worley K.C."/>
            <person name="Muzny D.M."/>
            <person name="Gibbs R.A."/>
            <person name="Richards S."/>
        </authorList>
    </citation>
    <scope>NUCLEOTIDE SEQUENCE</scope>
    <source>
        <strain evidence="1">HAZT.00-mixed</strain>
        <tissue evidence="1">Whole organism</tissue>
    </source>
</reference>
<gene>
    <name evidence="1" type="ORF">HAZT_HAZT006076</name>
</gene>
<dbReference type="AlphaFoldDB" id="A0A6A0GW60"/>
<dbReference type="Proteomes" id="UP000711488">
    <property type="component" value="Unassembled WGS sequence"/>
</dbReference>
<comment type="caution">
    <text evidence="1">The sequence shown here is derived from an EMBL/GenBank/DDBJ whole genome shotgun (WGS) entry which is preliminary data.</text>
</comment>
<organism evidence="1">
    <name type="scientific">Hyalella azteca</name>
    <name type="common">Amphipod</name>
    <dbReference type="NCBI Taxonomy" id="294128"/>
    <lineage>
        <taxon>Eukaryota</taxon>
        <taxon>Metazoa</taxon>
        <taxon>Ecdysozoa</taxon>
        <taxon>Arthropoda</taxon>
        <taxon>Crustacea</taxon>
        <taxon>Multicrustacea</taxon>
        <taxon>Malacostraca</taxon>
        <taxon>Eumalacostraca</taxon>
        <taxon>Peracarida</taxon>
        <taxon>Amphipoda</taxon>
        <taxon>Senticaudata</taxon>
        <taxon>Talitrida</taxon>
        <taxon>Talitroidea</taxon>
        <taxon>Hyalellidae</taxon>
        <taxon>Hyalella</taxon>
    </lineage>
</organism>
<dbReference type="EMBL" id="JQDR03013670">
    <property type="protein sequence ID" value="KAA0189285.1"/>
    <property type="molecule type" value="Genomic_DNA"/>
</dbReference>
<reference evidence="1" key="2">
    <citation type="journal article" date="2018" name="Environ. Sci. Technol.">
        <title>The Toxicogenome of Hyalella azteca: A Model for Sediment Ecotoxicology and Evolutionary Toxicology.</title>
        <authorList>
            <person name="Poynton H.C."/>
            <person name="Hasenbein S."/>
            <person name="Benoit J.B."/>
            <person name="Sepulveda M.S."/>
            <person name="Poelchau M.F."/>
            <person name="Hughes D.S.T."/>
            <person name="Murali S.C."/>
            <person name="Chen S."/>
            <person name="Glastad K.M."/>
            <person name="Goodisman M.A.D."/>
            <person name="Werren J.H."/>
            <person name="Vineis J.H."/>
            <person name="Bowen J.L."/>
            <person name="Friedrich M."/>
            <person name="Jones J."/>
            <person name="Robertson H.M."/>
            <person name="Feyereisen R."/>
            <person name="Mechler-Hickson A."/>
            <person name="Mathers N."/>
            <person name="Lee C.E."/>
            <person name="Colbourne J.K."/>
            <person name="Biales A."/>
            <person name="Johnston J.S."/>
            <person name="Wellborn G.A."/>
            <person name="Rosendale A.J."/>
            <person name="Cridge A.G."/>
            <person name="Munoz-Torres M.C."/>
            <person name="Bain P.A."/>
            <person name="Manny A.R."/>
            <person name="Major K.M."/>
            <person name="Lambert F.N."/>
            <person name="Vulpe C.D."/>
            <person name="Tuck P."/>
            <person name="Blalock B.J."/>
            <person name="Lin Y.Y."/>
            <person name="Smith M.E."/>
            <person name="Ochoa-Acuna H."/>
            <person name="Chen M.M."/>
            <person name="Childers C.P."/>
            <person name="Qu J."/>
            <person name="Dugan S."/>
            <person name="Lee S.L."/>
            <person name="Chao H."/>
            <person name="Dinh H."/>
            <person name="Han Y."/>
            <person name="Doddapaneni H."/>
            <person name="Worley K.C."/>
            <person name="Muzny D.M."/>
            <person name="Gibbs R.A."/>
            <person name="Richards S."/>
        </authorList>
    </citation>
    <scope>NUCLEOTIDE SEQUENCE</scope>
    <source>
        <strain evidence="1">HAZT.00-mixed</strain>
        <tissue evidence="1">Whole organism</tissue>
    </source>
</reference>
<accession>A0A6A0GW60</accession>
<sequence length="112" mass="12243">MALHQKDVLTEQDVEELTHLNVAPFKFMDSDILLLLGMNAPELIKPRDVIGGEDNLPFATRHALGWAMNGPVDKCAGLPSEKLSRVTNPNLIPCSVDVDKALGVIWLTGRQA</sequence>
<protein>
    <recommendedName>
        <fullName evidence="2">Peptidase aspartic putative domain-containing protein</fullName>
    </recommendedName>
</protein>
<evidence type="ECO:0008006" key="2">
    <source>
        <dbReference type="Google" id="ProtNLM"/>
    </source>
</evidence>
<reference evidence="1" key="1">
    <citation type="submission" date="2014-08" db="EMBL/GenBank/DDBJ databases">
        <authorList>
            <person name="Murali S."/>
            <person name="Richards S."/>
            <person name="Bandaranaike D."/>
            <person name="Bellair M."/>
            <person name="Blankenburg K."/>
            <person name="Chao H."/>
            <person name="Dinh H."/>
            <person name="Doddapaneni H."/>
            <person name="Dugan-Rocha S."/>
            <person name="Elkadiri S."/>
            <person name="Gnanaolivu R."/>
            <person name="Hughes D."/>
            <person name="Lee S."/>
            <person name="Li M."/>
            <person name="Ming W."/>
            <person name="Munidasa M."/>
            <person name="Muniz J."/>
            <person name="Nguyen L."/>
            <person name="Osuji N."/>
            <person name="Pu L.-L."/>
            <person name="Puazo M."/>
            <person name="Skinner E."/>
            <person name="Qu C."/>
            <person name="Quiroz J."/>
            <person name="Raj R."/>
            <person name="Weissenberger G."/>
            <person name="Xin Y."/>
            <person name="Zou X."/>
            <person name="Han Y."/>
            <person name="Worley K."/>
            <person name="Muzny D."/>
            <person name="Gibbs R."/>
        </authorList>
    </citation>
    <scope>NUCLEOTIDE SEQUENCE</scope>
    <source>
        <strain evidence="1">HAZT.00-mixed</strain>
        <tissue evidence="1">Whole organism</tissue>
    </source>
</reference>